<keyword evidence="3" id="KW-1185">Reference proteome</keyword>
<feature type="compositionally biased region" description="Polar residues" evidence="1">
    <location>
        <begin position="83"/>
        <end position="95"/>
    </location>
</feature>
<reference evidence="3" key="1">
    <citation type="journal article" date="2017" name="Nat. Ecol. Evol.">
        <title>Genome expansion and lineage-specific genetic innovations in the forest pathogenic fungi Armillaria.</title>
        <authorList>
            <person name="Sipos G."/>
            <person name="Prasanna A.N."/>
            <person name="Walter M.C."/>
            <person name="O'Connor E."/>
            <person name="Balint B."/>
            <person name="Krizsan K."/>
            <person name="Kiss B."/>
            <person name="Hess J."/>
            <person name="Varga T."/>
            <person name="Slot J."/>
            <person name="Riley R."/>
            <person name="Boka B."/>
            <person name="Rigling D."/>
            <person name="Barry K."/>
            <person name="Lee J."/>
            <person name="Mihaltcheva S."/>
            <person name="LaButti K."/>
            <person name="Lipzen A."/>
            <person name="Waldron R."/>
            <person name="Moloney N.M."/>
            <person name="Sperisen C."/>
            <person name="Kredics L."/>
            <person name="Vagvoelgyi C."/>
            <person name="Patrignani A."/>
            <person name="Fitzpatrick D."/>
            <person name="Nagy I."/>
            <person name="Doyle S."/>
            <person name="Anderson J.B."/>
            <person name="Grigoriev I.V."/>
            <person name="Gueldener U."/>
            <person name="Muensterkoetter M."/>
            <person name="Nagy L.G."/>
        </authorList>
    </citation>
    <scope>NUCLEOTIDE SEQUENCE [LARGE SCALE GENOMIC DNA]</scope>
    <source>
        <strain evidence="3">28-4</strain>
    </source>
</reference>
<accession>A0A2H3BU81</accession>
<dbReference type="AlphaFoldDB" id="A0A2H3BU81"/>
<evidence type="ECO:0000256" key="1">
    <source>
        <dbReference type="SAM" id="MobiDB-lite"/>
    </source>
</evidence>
<feature type="compositionally biased region" description="Low complexity" evidence="1">
    <location>
        <begin position="64"/>
        <end position="79"/>
    </location>
</feature>
<gene>
    <name evidence="2" type="ORF">ARMSODRAFT_1020150</name>
</gene>
<name>A0A2H3BU81_9AGAR</name>
<dbReference type="Proteomes" id="UP000218334">
    <property type="component" value="Unassembled WGS sequence"/>
</dbReference>
<proteinExistence type="predicted"/>
<evidence type="ECO:0000313" key="3">
    <source>
        <dbReference type="Proteomes" id="UP000218334"/>
    </source>
</evidence>
<evidence type="ECO:0000313" key="2">
    <source>
        <dbReference type="EMBL" id="PBK68127.1"/>
    </source>
</evidence>
<feature type="region of interest" description="Disordered" evidence="1">
    <location>
        <begin position="191"/>
        <end position="224"/>
    </location>
</feature>
<sequence length="301" mass="32681">MTSTRDDRHDAGDAATAMGGPIKRDSNGGLKPKVLAPRSLKPKQPSPLLSGPVPENLKGPSQLPARAQAKAAKPAGHGAESLIDNTDNDASTATPSRPEEGVKIVPLSTEWHPCRNNDKNDKMTADANQRLGDALTRHEATVTKTAIGQEAVSAQTVKRGHTVVMVEVPNKEDDTSFRIYQMKVAATNADTCRPSPKRKGPHGYEAGCPSGNDSSESEGREAAKHAPLMDTQGWLKPFEVDWTLRTVQKAQTDNATRAVLFVWVHKDQTGEITDELLSELKKGGEIARERLYELCKPIHYI</sequence>
<organism evidence="2 3">
    <name type="scientific">Armillaria solidipes</name>
    <dbReference type="NCBI Taxonomy" id="1076256"/>
    <lineage>
        <taxon>Eukaryota</taxon>
        <taxon>Fungi</taxon>
        <taxon>Dikarya</taxon>
        <taxon>Basidiomycota</taxon>
        <taxon>Agaricomycotina</taxon>
        <taxon>Agaricomycetes</taxon>
        <taxon>Agaricomycetidae</taxon>
        <taxon>Agaricales</taxon>
        <taxon>Marasmiineae</taxon>
        <taxon>Physalacriaceae</taxon>
        <taxon>Armillaria</taxon>
    </lineage>
</organism>
<dbReference type="EMBL" id="KZ293434">
    <property type="protein sequence ID" value="PBK68127.1"/>
    <property type="molecule type" value="Genomic_DNA"/>
</dbReference>
<feature type="compositionally biased region" description="Basic and acidic residues" evidence="1">
    <location>
        <begin position="1"/>
        <end position="12"/>
    </location>
</feature>
<feature type="region of interest" description="Disordered" evidence="1">
    <location>
        <begin position="1"/>
        <end position="100"/>
    </location>
</feature>
<protein>
    <submittedName>
        <fullName evidence="2">Uncharacterized protein</fullName>
    </submittedName>
</protein>